<reference evidence="1 2" key="1">
    <citation type="submission" date="2019-03" db="EMBL/GenBank/DDBJ databases">
        <title>Complete Genome Sequence of Paraburkholderia dipogonis ICMP 19430T, a Nitrogen-fixing Symbiont of the South African Invasive Legume Dipogon lignosus in New Zealand.</title>
        <authorList>
            <person name="De Meyer S.E."/>
        </authorList>
    </citation>
    <scope>NUCLEOTIDE SEQUENCE [LARGE SCALE GENOMIC DNA]</scope>
    <source>
        <strain evidence="1 2">ICMP 19430</strain>
    </source>
</reference>
<dbReference type="AlphaFoldDB" id="A0A4Y8MVZ7"/>
<dbReference type="Proteomes" id="UP000297385">
    <property type="component" value="Unassembled WGS sequence"/>
</dbReference>
<dbReference type="GeneID" id="97309658"/>
<dbReference type="EMBL" id="SNVI01000002">
    <property type="protein sequence ID" value="TFE41535.1"/>
    <property type="molecule type" value="Genomic_DNA"/>
</dbReference>
<evidence type="ECO:0008006" key="3">
    <source>
        <dbReference type="Google" id="ProtNLM"/>
    </source>
</evidence>
<comment type="caution">
    <text evidence="1">The sequence shown here is derived from an EMBL/GenBank/DDBJ whole genome shotgun (WGS) entry which is preliminary data.</text>
</comment>
<protein>
    <recommendedName>
        <fullName evidence="3">DUF4145 domain-containing protein</fullName>
    </recommendedName>
</protein>
<organism evidence="1 2">
    <name type="scientific">Paraburkholderia dipogonis</name>
    <dbReference type="NCBI Taxonomy" id="1211383"/>
    <lineage>
        <taxon>Bacteria</taxon>
        <taxon>Pseudomonadati</taxon>
        <taxon>Pseudomonadota</taxon>
        <taxon>Betaproteobacteria</taxon>
        <taxon>Burkholderiales</taxon>
        <taxon>Burkholderiaceae</taxon>
        <taxon>Paraburkholderia</taxon>
    </lineage>
</organism>
<evidence type="ECO:0000313" key="2">
    <source>
        <dbReference type="Proteomes" id="UP000297385"/>
    </source>
</evidence>
<name>A0A4Y8MVZ7_9BURK</name>
<dbReference type="RefSeq" id="WP_134464654.1">
    <property type="nucleotide sequence ID" value="NZ_JBHSSZ010000015.1"/>
</dbReference>
<sequence>MANNIDKFKKDLESLIARGDSLVMAMRISVATPEQVKDFKQELGDKADAYFKSLPKFETAYQAWYSESLSLLRQILPDRLDDFVRHYEKPKGRRDITQTNYTIEDYLQGTVVKRMGEVVVGQRAAVNRFEQQCAIVEAATSRFDSSLYDIRNIVHADLMDSEISTAKELNKHKFVRAAGAVAGVVLERHLREVCQNRSILPGKKNPTISDFNESLKSNDVIGVPDWRFIQHLADIRNLCDHSKDPEPTQPQVQDLIVGVDKIIKTVF</sequence>
<proteinExistence type="predicted"/>
<accession>A0A4Y8MVZ7</accession>
<gene>
    <name evidence="1" type="ORF">E2553_33270</name>
</gene>
<evidence type="ECO:0000313" key="1">
    <source>
        <dbReference type="EMBL" id="TFE41535.1"/>
    </source>
</evidence>